<protein>
    <submittedName>
        <fullName evidence="2">Uncharacterized protein</fullName>
    </submittedName>
</protein>
<proteinExistence type="predicted"/>
<accession>A0A6A6MAY6</accession>
<keyword evidence="3" id="KW-1185">Reference proteome</keyword>
<keyword evidence="1" id="KW-0175">Coiled coil</keyword>
<evidence type="ECO:0000256" key="1">
    <source>
        <dbReference type="SAM" id="Coils"/>
    </source>
</evidence>
<evidence type="ECO:0000313" key="3">
    <source>
        <dbReference type="Proteomes" id="UP000467840"/>
    </source>
</evidence>
<gene>
    <name evidence="2" type="ORF">GH714_018143</name>
</gene>
<dbReference type="PANTHER" id="PTHR34222">
    <property type="entry name" value="GAG_PRE-INTEGRS DOMAIN-CONTAINING PROTEIN"/>
    <property type="match status" value="1"/>
</dbReference>
<organism evidence="2 3">
    <name type="scientific">Hevea brasiliensis</name>
    <name type="common">Para rubber tree</name>
    <name type="synonym">Siphonia brasiliensis</name>
    <dbReference type="NCBI Taxonomy" id="3981"/>
    <lineage>
        <taxon>Eukaryota</taxon>
        <taxon>Viridiplantae</taxon>
        <taxon>Streptophyta</taxon>
        <taxon>Embryophyta</taxon>
        <taxon>Tracheophyta</taxon>
        <taxon>Spermatophyta</taxon>
        <taxon>Magnoliopsida</taxon>
        <taxon>eudicotyledons</taxon>
        <taxon>Gunneridae</taxon>
        <taxon>Pentapetalae</taxon>
        <taxon>rosids</taxon>
        <taxon>fabids</taxon>
        <taxon>Malpighiales</taxon>
        <taxon>Euphorbiaceae</taxon>
        <taxon>Crotonoideae</taxon>
        <taxon>Micrandreae</taxon>
        <taxon>Hevea</taxon>
    </lineage>
</organism>
<evidence type="ECO:0000313" key="2">
    <source>
        <dbReference type="EMBL" id="KAF2310882.1"/>
    </source>
</evidence>
<dbReference type="AlphaFoldDB" id="A0A6A6MAY6"/>
<dbReference type="Proteomes" id="UP000467840">
    <property type="component" value="Chromosome 14"/>
</dbReference>
<comment type="caution">
    <text evidence="2">The sequence shown here is derived from an EMBL/GenBank/DDBJ whole genome shotgun (WGS) entry which is preliminary data.</text>
</comment>
<dbReference type="PANTHER" id="PTHR34222:SF99">
    <property type="entry name" value="PROTEIN, PUTATIVE-RELATED"/>
    <property type="match status" value="1"/>
</dbReference>
<sequence length="190" mass="21184">MVCCGEEVIDTRNQILLTDLLPSVNKAYSTVTKFETQKQVLTNFSDVSDSIALFNKSQTQGQNFKRDSKKYDPKKGHCDFCNMDGHIREGCFKIIGYPDWFKTKNKGQQSDFKQHKPNGACGNKVAAMVDSYDLETPIEVLDANSRIDELSNMLRSIQQELQRMVKGKNSVAATAVGHSGSTSYPGTSTR</sequence>
<feature type="coiled-coil region" evidence="1">
    <location>
        <begin position="140"/>
        <end position="167"/>
    </location>
</feature>
<dbReference type="EMBL" id="JAAGAX010000006">
    <property type="protein sequence ID" value="KAF2310882.1"/>
    <property type="molecule type" value="Genomic_DNA"/>
</dbReference>
<name>A0A6A6MAY6_HEVBR</name>
<reference evidence="2 3" key="1">
    <citation type="journal article" date="2020" name="Mol. Plant">
        <title>The Chromosome-Based Rubber Tree Genome Provides New Insights into Spurge Genome Evolution and Rubber Biosynthesis.</title>
        <authorList>
            <person name="Liu J."/>
            <person name="Shi C."/>
            <person name="Shi C.C."/>
            <person name="Li W."/>
            <person name="Zhang Q.J."/>
            <person name="Zhang Y."/>
            <person name="Li K."/>
            <person name="Lu H.F."/>
            <person name="Shi C."/>
            <person name="Zhu S.T."/>
            <person name="Xiao Z.Y."/>
            <person name="Nan H."/>
            <person name="Yue Y."/>
            <person name="Zhu X.G."/>
            <person name="Wu Y."/>
            <person name="Hong X.N."/>
            <person name="Fan G.Y."/>
            <person name="Tong Y."/>
            <person name="Zhang D."/>
            <person name="Mao C.L."/>
            <person name="Liu Y.L."/>
            <person name="Hao S.J."/>
            <person name="Liu W.Q."/>
            <person name="Lv M.Q."/>
            <person name="Zhang H.B."/>
            <person name="Liu Y."/>
            <person name="Hu-Tang G.R."/>
            <person name="Wang J.P."/>
            <person name="Wang J.H."/>
            <person name="Sun Y.H."/>
            <person name="Ni S.B."/>
            <person name="Chen W.B."/>
            <person name="Zhang X.C."/>
            <person name="Jiao Y.N."/>
            <person name="Eichler E.E."/>
            <person name="Li G.H."/>
            <person name="Liu X."/>
            <person name="Gao L.Z."/>
        </authorList>
    </citation>
    <scope>NUCLEOTIDE SEQUENCE [LARGE SCALE GENOMIC DNA]</scope>
    <source>
        <strain evidence="3">cv. GT1</strain>
        <tissue evidence="2">Leaf</tissue>
    </source>
</reference>